<dbReference type="PhylomeDB" id="B3RSC7"/>
<dbReference type="AlphaFoldDB" id="B3RSC7"/>
<dbReference type="InterPro" id="IPR049942">
    <property type="entry name" value="DML1/Misato"/>
</dbReference>
<name>B3RSC7_TRIAD</name>
<keyword evidence="4" id="KW-1185">Reference proteome</keyword>
<dbReference type="InterPro" id="IPR036525">
    <property type="entry name" value="Tubulin/FtsZ_GTPase_sf"/>
</dbReference>
<feature type="compositionally biased region" description="Low complexity" evidence="1">
    <location>
        <begin position="92"/>
        <end position="102"/>
    </location>
</feature>
<dbReference type="GeneID" id="6751703"/>
<protein>
    <recommendedName>
        <fullName evidence="2">DML1/Misato tubulin domain-containing protein</fullName>
    </recommendedName>
</protein>
<dbReference type="EMBL" id="DS985243">
    <property type="protein sequence ID" value="EDV27033.1"/>
    <property type="molecule type" value="Genomic_DNA"/>
</dbReference>
<proteinExistence type="predicted"/>
<feature type="region of interest" description="Disordered" evidence="1">
    <location>
        <begin position="81"/>
        <end position="103"/>
    </location>
</feature>
<dbReference type="KEGG" id="tad:TRIADDRAFT_54552"/>
<dbReference type="OrthoDB" id="271881at2759"/>
<dbReference type="GO" id="GO:0005737">
    <property type="term" value="C:cytoplasm"/>
    <property type="evidence" value="ECO:0000318"/>
    <property type="project" value="GO_Central"/>
</dbReference>
<sequence length="508" mass="57000">MNGTSIPNNVDYTVMLLSAHIGSLNSLKEEGNLYNTKESDSQNQLPSWSGSTEQHYTEPALKNQFLQDLEYEDNEALNSAKDKDTLGQAENSKGSSSHSNTSRVNRDRIYNNLDSEISVWSDFLRIHWHPKSLCIVPQFMHNATFAPFDTFTYGLNVYDKMAEEYEDKLHFFTEECDHLQGFHILTDIYDGFGGLGYKIIEDLRSEFRSKAIININPFPVVNHAMDASTDLTIINTVLSLCNYHEYCNATLPLSLNTSAAVGCIEPVKFNSIKYDKICSSLSSNFTADHLYDALTEAERKILSLSTGFPLPIDNGASSGTFFESLNGDLDSILSCISPEHKERNVSFSRYVTLRGITTSPFEGNRSVPSREMSESLQHNNTPKTMLQKLLFKSYPNSLSLCSIVNDACNVSAPFPSIFSKNSTKEFYKKASNEKELQNLDACNMAAIASLESTCASQHYLKSLLNQAEKVAFRRYHQFKETGMEEDTYSEALDNLANLAEAYSVDRSI</sequence>
<dbReference type="InParanoid" id="B3RSC7"/>
<dbReference type="RefSeq" id="XP_002111029.1">
    <property type="nucleotide sequence ID" value="XM_002110993.1"/>
</dbReference>
<accession>B3RSC7</accession>
<evidence type="ECO:0000259" key="2">
    <source>
        <dbReference type="Pfam" id="PF14881"/>
    </source>
</evidence>
<dbReference type="STRING" id="10228.B3RSC7"/>
<dbReference type="InterPro" id="IPR029209">
    <property type="entry name" value="DML1/Misato_tubulin"/>
</dbReference>
<gene>
    <name evidence="3" type="ORF">TRIADDRAFT_54552</name>
</gene>
<organism evidence="3 4">
    <name type="scientific">Trichoplax adhaerens</name>
    <name type="common">Trichoplax reptans</name>
    <dbReference type="NCBI Taxonomy" id="10228"/>
    <lineage>
        <taxon>Eukaryota</taxon>
        <taxon>Metazoa</taxon>
        <taxon>Placozoa</taxon>
        <taxon>Uniplacotomia</taxon>
        <taxon>Trichoplacea</taxon>
        <taxon>Trichoplacidae</taxon>
        <taxon>Trichoplax</taxon>
    </lineage>
</organism>
<dbReference type="HOGENOM" id="CLU_022511_0_0_1"/>
<reference evidence="3 4" key="1">
    <citation type="journal article" date="2008" name="Nature">
        <title>The Trichoplax genome and the nature of placozoans.</title>
        <authorList>
            <person name="Srivastava M."/>
            <person name="Begovic E."/>
            <person name="Chapman J."/>
            <person name="Putnam N.H."/>
            <person name="Hellsten U."/>
            <person name="Kawashima T."/>
            <person name="Kuo A."/>
            <person name="Mitros T."/>
            <person name="Salamov A."/>
            <person name="Carpenter M.L."/>
            <person name="Signorovitch A.Y."/>
            <person name="Moreno M.A."/>
            <person name="Kamm K."/>
            <person name="Grimwood J."/>
            <person name="Schmutz J."/>
            <person name="Shapiro H."/>
            <person name="Grigoriev I.V."/>
            <person name="Buss L.W."/>
            <person name="Schierwater B."/>
            <person name="Dellaporta S.L."/>
            <person name="Rokhsar D.S."/>
        </authorList>
    </citation>
    <scope>NUCLEOTIDE SEQUENCE [LARGE SCALE GENOMIC DNA]</scope>
    <source>
        <strain evidence="3 4">Grell-BS-1999</strain>
    </source>
</reference>
<dbReference type="eggNOG" id="KOG2530">
    <property type="taxonomic scope" value="Eukaryota"/>
</dbReference>
<evidence type="ECO:0000313" key="4">
    <source>
        <dbReference type="Proteomes" id="UP000009022"/>
    </source>
</evidence>
<evidence type="ECO:0000313" key="3">
    <source>
        <dbReference type="EMBL" id="EDV27033.1"/>
    </source>
</evidence>
<dbReference type="SUPFAM" id="SSF52490">
    <property type="entry name" value="Tubulin nucleotide-binding domain-like"/>
    <property type="match status" value="1"/>
</dbReference>
<dbReference type="PANTHER" id="PTHR13391">
    <property type="entry name" value="MITOCHONDRIAL DISTRIBUTION REGULATOR MISATO"/>
    <property type="match status" value="1"/>
</dbReference>
<dbReference type="PANTHER" id="PTHR13391:SF0">
    <property type="entry name" value="PROTEIN MISATO HOMOLOG 1"/>
    <property type="match status" value="1"/>
</dbReference>
<dbReference type="CTD" id="6751703"/>
<dbReference type="GO" id="GO:0005739">
    <property type="term" value="C:mitochondrion"/>
    <property type="evidence" value="ECO:0000318"/>
    <property type="project" value="GO_Central"/>
</dbReference>
<dbReference type="OMA" id="FVGSHIW"/>
<feature type="domain" description="DML1/Misato tubulin" evidence="2">
    <location>
        <begin position="115"/>
        <end position="255"/>
    </location>
</feature>
<evidence type="ECO:0000256" key="1">
    <source>
        <dbReference type="SAM" id="MobiDB-lite"/>
    </source>
</evidence>
<dbReference type="Proteomes" id="UP000009022">
    <property type="component" value="Unassembled WGS sequence"/>
</dbReference>
<dbReference type="Pfam" id="PF14881">
    <property type="entry name" value="Tubulin_3"/>
    <property type="match status" value="1"/>
</dbReference>
<dbReference type="Gene3D" id="3.40.50.1440">
    <property type="entry name" value="Tubulin/FtsZ, GTPase domain"/>
    <property type="match status" value="1"/>
</dbReference>
<dbReference type="GO" id="GO:0007005">
    <property type="term" value="P:mitochondrion organization"/>
    <property type="evidence" value="ECO:0000318"/>
    <property type="project" value="GO_Central"/>
</dbReference>